<dbReference type="Proteomes" id="UP000187404">
    <property type="component" value="Unassembled WGS sequence"/>
</dbReference>
<dbReference type="PANTHER" id="PTHR30582">
    <property type="entry name" value="L,D-TRANSPEPTIDASE"/>
    <property type="match status" value="1"/>
</dbReference>
<dbReference type="CDD" id="cd16913">
    <property type="entry name" value="YkuD_like"/>
    <property type="match status" value="1"/>
</dbReference>
<feature type="active site" description="Nucleophile" evidence="6">
    <location>
        <position position="463"/>
    </location>
</feature>
<dbReference type="InterPro" id="IPR038054">
    <property type="entry name" value="LD_TPept-like_central_sf"/>
</dbReference>
<dbReference type="Pfam" id="PF12229">
    <property type="entry name" value="PG_binding_4"/>
    <property type="match status" value="1"/>
</dbReference>
<keyword evidence="2" id="KW-0808">Transferase</keyword>
<comment type="caution">
    <text evidence="8">The sequence shown here is derived from an EMBL/GenBank/DDBJ whole genome shotgun (WGS) entry which is preliminary data.</text>
</comment>
<feature type="active site" description="Proton donor/acceptor" evidence="6">
    <location>
        <position position="442"/>
    </location>
</feature>
<dbReference type="UniPathway" id="UPA00219"/>
<evidence type="ECO:0000256" key="1">
    <source>
        <dbReference type="ARBA" id="ARBA00004752"/>
    </source>
</evidence>
<dbReference type="EMBL" id="MJIE01000001">
    <property type="protein sequence ID" value="OLR56311.1"/>
    <property type="molecule type" value="Genomic_DNA"/>
</dbReference>
<dbReference type="GO" id="GO:0018104">
    <property type="term" value="P:peptidoglycan-protein cross-linking"/>
    <property type="evidence" value="ECO:0007669"/>
    <property type="project" value="TreeGrafter"/>
</dbReference>
<proteinExistence type="predicted"/>
<dbReference type="SUPFAM" id="SSF141523">
    <property type="entry name" value="L,D-transpeptidase catalytic domain-like"/>
    <property type="match status" value="1"/>
</dbReference>
<evidence type="ECO:0000256" key="5">
    <source>
        <dbReference type="ARBA" id="ARBA00023316"/>
    </source>
</evidence>
<dbReference type="STRING" id="1261640.BHK98_09665"/>
<keyword evidence="4 6" id="KW-0573">Peptidoglycan synthesis</keyword>
<dbReference type="InterPro" id="IPR022029">
    <property type="entry name" value="YoaR-like_PG-bd"/>
</dbReference>
<accession>A0A1Q9JJJ4</accession>
<dbReference type="PANTHER" id="PTHR30582:SF33">
    <property type="entry name" value="EXPORTED PROTEIN"/>
    <property type="match status" value="1"/>
</dbReference>
<dbReference type="AlphaFoldDB" id="A0A1Q9JJJ4"/>
<evidence type="ECO:0000259" key="7">
    <source>
        <dbReference type="PROSITE" id="PS52029"/>
    </source>
</evidence>
<keyword evidence="5 6" id="KW-0961">Cell wall biogenesis/degradation</keyword>
<dbReference type="InterPro" id="IPR038063">
    <property type="entry name" value="Transpep_catalytic_dom"/>
</dbReference>
<dbReference type="PROSITE" id="PS52029">
    <property type="entry name" value="LD_TPASE"/>
    <property type="match status" value="1"/>
</dbReference>
<dbReference type="Pfam" id="PF03734">
    <property type="entry name" value="YkuD"/>
    <property type="match status" value="1"/>
</dbReference>
<evidence type="ECO:0000256" key="6">
    <source>
        <dbReference type="PROSITE-ProRule" id="PRU01373"/>
    </source>
</evidence>
<organism evidence="8 9">
    <name type="scientific">Hornefia porci</name>
    <dbReference type="NCBI Taxonomy" id="2652292"/>
    <lineage>
        <taxon>Bacteria</taxon>
        <taxon>Bacillati</taxon>
        <taxon>Bacillota</taxon>
        <taxon>Clostridia</taxon>
        <taxon>Peptostreptococcales</taxon>
        <taxon>Anaerovoracaceae</taxon>
        <taxon>Hornefia</taxon>
    </lineage>
</organism>
<dbReference type="SUPFAM" id="SSF143985">
    <property type="entry name" value="L,D-transpeptidase pre-catalytic domain-like"/>
    <property type="match status" value="1"/>
</dbReference>
<dbReference type="GO" id="GO:0016740">
    <property type="term" value="F:transferase activity"/>
    <property type="evidence" value="ECO:0007669"/>
    <property type="project" value="UniProtKB-KW"/>
</dbReference>
<evidence type="ECO:0000313" key="9">
    <source>
        <dbReference type="Proteomes" id="UP000187404"/>
    </source>
</evidence>
<evidence type="ECO:0000256" key="4">
    <source>
        <dbReference type="ARBA" id="ARBA00022984"/>
    </source>
</evidence>
<dbReference type="InterPro" id="IPR005490">
    <property type="entry name" value="LD_TPept_cat_dom"/>
</dbReference>
<sequence>MKRMNDRRILRDLCIMTVLGLLLGLAALGFVYHRDCKGIFLRSTRINGVNVAGMTAEQAEDAVTKNYSLKVLFREGKRETLKGTAIDYELEEPSIIRHQLKRQSFGEYLSSLYLHGQHSMTLRGNFSEKKLRKAVMKWPEMQEKNMKKPKSARVSYEDGKFFVVKPAKGTVVNKGNVLEAVEEAVSVSMTGLDISGGSGYYKDKAPAVSEKQLKEDCRQLSGMSWSSVTYELPDGSKKVLDANQMKDWLVRGEDGRLKRDDEVWEQKLTAFVARLADSVDTVDSPHKFKTHSGKVIRLQARGYYGWKIDREGEAARLSKDLKKGADVERKPVYAQTEAAPYSDNYGFGDTYVEVNLNAQHLWMYKDGRVVFQTDVVSGTRGVHETPAGAYFLLTKARNVVLRGPAKTTTEKKGKKTVTKTSYEWESPVSYWMPINYEGVGMHDANWRGVFGGSIWTYNGSHGCINLPPSKAARLFSLVQTGIPVAVYY</sequence>
<dbReference type="GO" id="GO:0071972">
    <property type="term" value="F:peptidoglycan L,D-transpeptidase activity"/>
    <property type="evidence" value="ECO:0007669"/>
    <property type="project" value="TreeGrafter"/>
</dbReference>
<evidence type="ECO:0000256" key="3">
    <source>
        <dbReference type="ARBA" id="ARBA00022960"/>
    </source>
</evidence>
<dbReference type="Gene3D" id="2.40.440.10">
    <property type="entry name" value="L,D-transpeptidase catalytic domain-like"/>
    <property type="match status" value="1"/>
</dbReference>
<keyword evidence="3 6" id="KW-0133">Cell shape</keyword>
<keyword evidence="9" id="KW-1185">Reference proteome</keyword>
<dbReference type="GO" id="GO:0005576">
    <property type="term" value="C:extracellular region"/>
    <property type="evidence" value="ECO:0007669"/>
    <property type="project" value="TreeGrafter"/>
</dbReference>
<dbReference type="GO" id="GO:0008360">
    <property type="term" value="P:regulation of cell shape"/>
    <property type="evidence" value="ECO:0007669"/>
    <property type="project" value="UniProtKB-UniRule"/>
</dbReference>
<evidence type="ECO:0000256" key="2">
    <source>
        <dbReference type="ARBA" id="ARBA00022679"/>
    </source>
</evidence>
<name>A0A1Q9JJJ4_9FIRM</name>
<dbReference type="GO" id="GO:0071555">
    <property type="term" value="P:cell wall organization"/>
    <property type="evidence" value="ECO:0007669"/>
    <property type="project" value="UniProtKB-UniRule"/>
</dbReference>
<reference evidence="8 9" key="1">
    <citation type="journal article" date="2016" name="Appl. Environ. Microbiol.">
        <title>Function and Phylogeny of Bacterial Butyryl Coenzyme A:Acetate Transferases and Their Diversity in the Proximal Colon of Swine.</title>
        <authorList>
            <person name="Trachsel J."/>
            <person name="Bayles D.O."/>
            <person name="Looft T."/>
            <person name="Levine U.Y."/>
            <person name="Allen H.K."/>
        </authorList>
    </citation>
    <scope>NUCLEOTIDE SEQUENCE [LARGE SCALE GENOMIC DNA]</scope>
    <source>
        <strain evidence="8 9">68-3-10</strain>
    </source>
</reference>
<feature type="domain" description="L,D-TPase catalytic" evidence="7">
    <location>
        <begin position="350"/>
        <end position="487"/>
    </location>
</feature>
<dbReference type="InterPro" id="IPR050979">
    <property type="entry name" value="LD-transpeptidase"/>
</dbReference>
<evidence type="ECO:0000313" key="8">
    <source>
        <dbReference type="EMBL" id="OLR56311.1"/>
    </source>
</evidence>
<protein>
    <recommendedName>
        <fullName evidence="7">L,D-TPase catalytic domain-containing protein</fullName>
    </recommendedName>
</protein>
<dbReference type="Gene3D" id="3.10.20.800">
    <property type="match status" value="1"/>
</dbReference>
<comment type="pathway">
    <text evidence="1 6">Cell wall biogenesis; peptidoglycan biosynthesis.</text>
</comment>
<gene>
    <name evidence="8" type="ORF">BHK98_09665</name>
</gene>